<keyword evidence="3" id="KW-1185">Reference proteome</keyword>
<feature type="transmembrane region" description="Helical" evidence="1">
    <location>
        <begin position="94"/>
        <end position="111"/>
    </location>
</feature>
<comment type="caution">
    <text evidence="2">The sequence shown here is derived from an EMBL/GenBank/DDBJ whole genome shotgun (WGS) entry which is preliminary data.</text>
</comment>
<keyword evidence="1" id="KW-1133">Transmembrane helix</keyword>
<evidence type="ECO:0000313" key="2">
    <source>
        <dbReference type="EMBL" id="GFO68855.1"/>
    </source>
</evidence>
<feature type="transmembrane region" description="Helical" evidence="1">
    <location>
        <begin position="6"/>
        <end position="30"/>
    </location>
</feature>
<keyword evidence="1" id="KW-0472">Membrane</keyword>
<accession>A0A6V8N8F0</accession>
<sequence>MQEPVALVQGLYFLVTGIWPILEIDSFLMVTGPKTDLWLVKTVGIALAAVGASLALAGWQGDLNPATVTLGVASAAGLGALETWYVARRVIAPVYLVDALVELVFVLWWLARLG</sequence>
<evidence type="ECO:0000256" key="1">
    <source>
        <dbReference type="SAM" id="Phobius"/>
    </source>
</evidence>
<evidence type="ECO:0000313" key="3">
    <source>
        <dbReference type="Proteomes" id="UP000587586"/>
    </source>
</evidence>
<protein>
    <submittedName>
        <fullName evidence="2">Uncharacterized protein</fullName>
    </submittedName>
</protein>
<organism evidence="2 3">
    <name type="scientific">Geomonas limicola</name>
    <dbReference type="NCBI Taxonomy" id="2740186"/>
    <lineage>
        <taxon>Bacteria</taxon>
        <taxon>Pseudomonadati</taxon>
        <taxon>Thermodesulfobacteriota</taxon>
        <taxon>Desulfuromonadia</taxon>
        <taxon>Geobacterales</taxon>
        <taxon>Geobacteraceae</taxon>
        <taxon>Geomonas</taxon>
    </lineage>
</organism>
<dbReference type="RefSeq" id="WP_183361401.1">
    <property type="nucleotide sequence ID" value="NZ_BLXZ01000004.1"/>
</dbReference>
<dbReference type="EMBL" id="BLXZ01000004">
    <property type="protein sequence ID" value="GFO68855.1"/>
    <property type="molecule type" value="Genomic_DNA"/>
</dbReference>
<name>A0A6V8N8F0_9BACT</name>
<feature type="transmembrane region" description="Helical" evidence="1">
    <location>
        <begin position="37"/>
        <end position="59"/>
    </location>
</feature>
<feature type="transmembrane region" description="Helical" evidence="1">
    <location>
        <begin position="65"/>
        <end position="87"/>
    </location>
</feature>
<keyword evidence="1" id="KW-0812">Transmembrane</keyword>
<gene>
    <name evidence="2" type="ORF">GMLC_24340</name>
</gene>
<dbReference type="AlphaFoldDB" id="A0A6V8N8F0"/>
<proteinExistence type="predicted"/>
<reference evidence="3" key="1">
    <citation type="submission" date="2020-06" db="EMBL/GenBank/DDBJ databases">
        <title>Draft genomic sequecing of Geomonas sp. Red745.</title>
        <authorList>
            <person name="Itoh H."/>
            <person name="Xu Z.X."/>
            <person name="Ushijima N."/>
            <person name="Masuda Y."/>
            <person name="Shiratori Y."/>
            <person name="Senoo K."/>
        </authorList>
    </citation>
    <scope>NUCLEOTIDE SEQUENCE [LARGE SCALE GENOMIC DNA]</scope>
    <source>
        <strain evidence="3">Red745</strain>
    </source>
</reference>
<dbReference type="Proteomes" id="UP000587586">
    <property type="component" value="Unassembled WGS sequence"/>
</dbReference>